<reference evidence="1" key="2">
    <citation type="journal article" date="2015" name="Fish Shellfish Immunol.">
        <title>Early steps in the European eel (Anguilla anguilla)-Vibrio vulnificus interaction in the gills: Role of the RtxA13 toxin.</title>
        <authorList>
            <person name="Callol A."/>
            <person name="Pajuelo D."/>
            <person name="Ebbesson L."/>
            <person name="Teles M."/>
            <person name="MacKenzie S."/>
            <person name="Amaro C."/>
        </authorList>
    </citation>
    <scope>NUCLEOTIDE SEQUENCE</scope>
</reference>
<sequence>MTKFQGILGDG</sequence>
<protein>
    <submittedName>
        <fullName evidence="1">Uncharacterized protein</fullName>
    </submittedName>
</protein>
<proteinExistence type="predicted"/>
<dbReference type="EMBL" id="GBXM01028825">
    <property type="protein sequence ID" value="JAH79752.1"/>
    <property type="molecule type" value="Transcribed_RNA"/>
</dbReference>
<evidence type="ECO:0000313" key="1">
    <source>
        <dbReference type="EMBL" id="JAH79752.1"/>
    </source>
</evidence>
<name>A0A0E9VNX9_ANGAN</name>
<organism evidence="1">
    <name type="scientific">Anguilla anguilla</name>
    <name type="common">European freshwater eel</name>
    <name type="synonym">Muraena anguilla</name>
    <dbReference type="NCBI Taxonomy" id="7936"/>
    <lineage>
        <taxon>Eukaryota</taxon>
        <taxon>Metazoa</taxon>
        <taxon>Chordata</taxon>
        <taxon>Craniata</taxon>
        <taxon>Vertebrata</taxon>
        <taxon>Euteleostomi</taxon>
        <taxon>Actinopterygii</taxon>
        <taxon>Neopterygii</taxon>
        <taxon>Teleostei</taxon>
        <taxon>Anguilliformes</taxon>
        <taxon>Anguillidae</taxon>
        <taxon>Anguilla</taxon>
    </lineage>
</organism>
<accession>A0A0E9VNX9</accession>
<reference evidence="1" key="1">
    <citation type="submission" date="2014-11" db="EMBL/GenBank/DDBJ databases">
        <authorList>
            <person name="Amaro Gonzalez C."/>
        </authorList>
    </citation>
    <scope>NUCLEOTIDE SEQUENCE</scope>
</reference>